<feature type="domain" description="F5/8 type C" evidence="1">
    <location>
        <begin position="571"/>
        <end position="721"/>
    </location>
</feature>
<dbReference type="InterPro" id="IPR000421">
    <property type="entry name" value="FA58C"/>
</dbReference>
<dbReference type="SMART" id="SM00231">
    <property type="entry name" value="FA58C"/>
    <property type="match status" value="11"/>
</dbReference>
<dbReference type="Proteomes" id="UP001159427">
    <property type="component" value="Unassembled WGS sequence"/>
</dbReference>
<dbReference type="PROSITE" id="PS50022">
    <property type="entry name" value="FA58C_3"/>
    <property type="match status" value="13"/>
</dbReference>
<protein>
    <recommendedName>
        <fullName evidence="1">F5/8 type C domain-containing protein</fullName>
    </recommendedName>
</protein>
<feature type="domain" description="F5/8 type C" evidence="1">
    <location>
        <begin position="1261"/>
        <end position="1411"/>
    </location>
</feature>
<evidence type="ECO:0000259" key="1">
    <source>
        <dbReference type="PROSITE" id="PS50022"/>
    </source>
</evidence>
<dbReference type="EMBL" id="CALNXI010001583">
    <property type="protein sequence ID" value="CAH3172632.1"/>
    <property type="molecule type" value="Genomic_DNA"/>
</dbReference>
<dbReference type="Pfam" id="PF00754">
    <property type="entry name" value="F5_F8_type_C"/>
    <property type="match status" value="11"/>
</dbReference>
<feature type="non-terminal residue" evidence="2">
    <location>
        <position position="1"/>
    </location>
</feature>
<comment type="caution">
    <text evidence="2">The sequence shown here is derived from an EMBL/GenBank/DDBJ whole genome shotgun (WGS) entry which is preliminary data.</text>
</comment>
<feature type="domain" description="F5/8 type C" evidence="1">
    <location>
        <begin position="103"/>
        <end position="255"/>
    </location>
</feature>
<proteinExistence type="predicted"/>
<feature type="domain" description="F5/8 type C" evidence="1">
    <location>
        <begin position="726"/>
        <end position="876"/>
    </location>
</feature>
<feature type="domain" description="F5/8 type C" evidence="1">
    <location>
        <begin position="1040"/>
        <end position="1092"/>
    </location>
</feature>
<evidence type="ECO:0000313" key="2">
    <source>
        <dbReference type="EMBL" id="CAH3172632.1"/>
    </source>
</evidence>
<feature type="domain" description="F5/8 type C" evidence="1">
    <location>
        <begin position="1419"/>
        <end position="1563"/>
    </location>
</feature>
<dbReference type="PANTHER" id="PTHR24543:SF325">
    <property type="entry name" value="F5_8 TYPE C DOMAIN-CONTAINING PROTEIN"/>
    <property type="match status" value="1"/>
</dbReference>
<feature type="domain" description="F5/8 type C" evidence="1">
    <location>
        <begin position="1568"/>
        <end position="1718"/>
    </location>
</feature>
<dbReference type="Gene3D" id="2.60.120.260">
    <property type="entry name" value="Galactose-binding domain-like"/>
    <property type="match status" value="13"/>
</dbReference>
<organism evidence="2 3">
    <name type="scientific">Porites evermanni</name>
    <dbReference type="NCBI Taxonomy" id="104178"/>
    <lineage>
        <taxon>Eukaryota</taxon>
        <taxon>Metazoa</taxon>
        <taxon>Cnidaria</taxon>
        <taxon>Anthozoa</taxon>
        <taxon>Hexacorallia</taxon>
        <taxon>Scleractinia</taxon>
        <taxon>Fungiina</taxon>
        <taxon>Poritidae</taxon>
        <taxon>Porites</taxon>
    </lineage>
</organism>
<dbReference type="PROSITE" id="PS01285">
    <property type="entry name" value="FA58C_1"/>
    <property type="match status" value="6"/>
</dbReference>
<reference evidence="2 3" key="1">
    <citation type="submission" date="2022-05" db="EMBL/GenBank/DDBJ databases">
        <authorList>
            <consortium name="Genoscope - CEA"/>
            <person name="William W."/>
        </authorList>
    </citation>
    <scope>NUCLEOTIDE SEQUENCE [LARGE SCALE GENOMIC DNA]</scope>
</reference>
<dbReference type="CDD" id="cd00057">
    <property type="entry name" value="FA58C"/>
    <property type="match status" value="11"/>
</dbReference>
<dbReference type="PROSITE" id="PS01286">
    <property type="entry name" value="FA58C_2"/>
    <property type="match status" value="5"/>
</dbReference>
<feature type="non-terminal residue" evidence="2">
    <location>
        <position position="1883"/>
    </location>
</feature>
<feature type="domain" description="F5/8 type C" evidence="1">
    <location>
        <begin position="415"/>
        <end position="565"/>
    </location>
</feature>
<dbReference type="InterPro" id="IPR008979">
    <property type="entry name" value="Galactose-bd-like_sf"/>
</dbReference>
<accession>A0ABN8R1K2</accession>
<dbReference type="SUPFAM" id="SSF49785">
    <property type="entry name" value="Galactose-binding domain-like"/>
    <property type="match status" value="13"/>
</dbReference>
<dbReference type="PANTHER" id="PTHR24543">
    <property type="entry name" value="MULTICOPPER OXIDASE-RELATED"/>
    <property type="match status" value="1"/>
</dbReference>
<keyword evidence="3" id="KW-1185">Reference proteome</keyword>
<feature type="domain" description="F5/8 type C" evidence="1">
    <location>
        <begin position="882"/>
        <end position="1034"/>
    </location>
</feature>
<feature type="domain" description="F5/8 type C" evidence="1">
    <location>
        <begin position="1723"/>
        <end position="1873"/>
    </location>
</feature>
<feature type="domain" description="F5/8 type C" evidence="1">
    <location>
        <begin position="1105"/>
        <end position="1255"/>
    </location>
</feature>
<name>A0ABN8R1K2_9CNID</name>
<feature type="domain" description="F5/8 type C" evidence="1">
    <location>
        <begin position="1"/>
        <end position="44"/>
    </location>
</feature>
<sequence>FQANRDQNSIKMNAINPAIRARFIRLHPRGWHGYPCLRAEFYGCAVGKEKETTMISILVFMMATFKNSLLLVGCILSLKTWILEIANILSQWDLDNNYLQNRCDVPLGIQDGRITRSMFSASSMYNHYYGPWCARLQAQNRGQIRGGWIAKYRNTKQWLQVDLGTVSIVKRIATQARYDANQWVTSYTVSYSNNGVRFFPYKQARRTRLFQGNINTDRHSVVYHQFVRPFKAIYVRIYPRSWYGWISMRAELYGCSASLCNRPLGMRNGRIRNHKITASSSYNRFHAAWLGRLGRVKTGRYIGAWCAKYKNYNQWFKVDFGRPMKITKIATQGRQDVGHWITSYYVSFSADNIHWAMYRFRSVNKLFQANRDQNSIKMNAINPAIRARFIRLHPRGWHGYPCLRAEFYGCAVDRCDVPLGIQDGRITRSMFTASSMYNHYYGPWCARLQAQNRGQTRGGWIAKYRNTKQWLQVDLGTVSIVKRIATQARYDANQWVTSYTVSYSNNGVRFFPYKQARRTRLFQGNSERYFVVVHRLRPAVKARYVRINPKSWYGWIAMRLELFGCRLGKLCNRPMGLQNNRLKNHFMTSSSRWDKYHGPYRARLNIRRHGRYIGAWSSQYNNRYQWLQVDFAGPAKIIRICTQGRQDLNQWVTQYYVTRSLDAVNYRPYKERNNVKYFSGNRDQNTVVCHPFIPALRCRFVRIHPWGWYRHISMRAEFYGCRTDKCTMPLGMEDRRILSGHLRASSSYNYNHGPDRARLNIYASHGRTGAWVAKYRNTKQWLQVDLRQLSIIKGIATQGRREAHQYVSRYTLSYSVKGIQFRPYVAYGRIKVFRGNYDIYHTVSLKIIPPIRARFLRIHPKSWRSYIAMRVELYGCRYRERFFDRAVGIQTGKIKNAAFTASSQWDKFHAPFRARLHIRKQGRYIGAWASRPNNHNQWLMVDLGIPTEVTGIATQGRQDAAQWVTAFWVYYSLDGMHFSRVTYWWDYIRTFRGNVDQNGLRTHSFNPPLYARLIKINPRGWRSHISMRLELYGGAYSKCKWSGYLYLYWQGNVDQNGLRTHSFNPSLYARFIKINPRGWRSHISMRLELYGGAYIHFLFPFAGKCDVPIGLEDRRVPDQLITASSFYNYYCAPRNARLRQRRVGRLGGAWCAKRSDRRQWLKIDLGGLTRVSRIATQGRQNSDQWVTSYYVSYSTTGYRFITYKENRRTKIFQGNFDRYIVVRHRFIRPLTGHCFKVHPVTWRSWISMRVELYGCVIGPRCDRPLGMKNGRIRSNQITASSSWDRNHGPGNARLHWRKSRARVGAWSARHNNHYQFLQVYFKRPTRVVKIATQGRQDARQWVTKYFVAYSQDGANFAEYIENSNRKYITGNRDQNTVVQYRFFPPIKARFIQIRPWGWYRHISMRVEFYGCAEGRNDRCNMPLGLEDKRLTPGDVSASSYYNSYLAPWYGRLNHIYSWSVRTRNSKQWMKVNFGDVMRFKGIATQGRSNANQWVMSYVVTYSGDGVTYVPYKERRRVKIFSGNSDRNSVVYHRFLRSFSAAYVKIHPRTWYGWISMRVELYGCARPLCNTALGLQSGRLRNNKITASSEYNVYHGARLGRLGRKKRGRYVGAWCTRVNNRNQWLKVDFSRPKKITKILTQGRQDAAQWVTYYKVSSSLDGVHWQVYRFKNSDKIFRGNNDQNSIKIQALTPPVYGRFIRIHPWSWYRHISMRVEFYGCKTDPCDVPLGMQDGRITPSMLTASSMYNHYYGPWNARLHARNYGSTRGGWIAKYRNRNQWLQIDFGTKSRVKRICTQGRYDANQFAKSYTVSFSAKGDKFVPYKEGRRTRLFQANIERYYVVCHRFFRPFIARYVRINVRSWYSYISMRVELFGCRLGKRQLTLH</sequence>
<evidence type="ECO:0000313" key="3">
    <source>
        <dbReference type="Proteomes" id="UP001159427"/>
    </source>
</evidence>
<gene>
    <name evidence="2" type="ORF">PEVE_00008553</name>
</gene>
<feature type="domain" description="F5/8 type C" evidence="1">
    <location>
        <begin position="260"/>
        <end position="410"/>
    </location>
</feature>